<accession>A0AAN8YW51</accession>
<proteinExistence type="inferred from homology"/>
<dbReference type="EMBL" id="JBAMMX010000023">
    <property type="protein sequence ID" value="KAK6917279.1"/>
    <property type="molecule type" value="Genomic_DNA"/>
</dbReference>
<feature type="chain" id="PRO_5042833850" evidence="2">
    <location>
        <begin position="23"/>
        <end position="237"/>
    </location>
</feature>
<dbReference type="Pfam" id="PF00394">
    <property type="entry name" value="Cu-oxidase"/>
    <property type="match status" value="1"/>
</dbReference>
<name>A0AAN8YW51_9MAGN</name>
<feature type="signal peptide" evidence="2">
    <location>
        <begin position="1"/>
        <end position="22"/>
    </location>
</feature>
<evidence type="ECO:0000313" key="5">
    <source>
        <dbReference type="EMBL" id="KAK6917279.1"/>
    </source>
</evidence>
<keyword evidence="6" id="KW-1185">Reference proteome</keyword>
<gene>
    <name evidence="5" type="ORF">RJ641_018030</name>
</gene>
<evidence type="ECO:0000256" key="1">
    <source>
        <dbReference type="ARBA" id="ARBA00010609"/>
    </source>
</evidence>
<evidence type="ECO:0000313" key="6">
    <source>
        <dbReference type="Proteomes" id="UP001370490"/>
    </source>
</evidence>
<dbReference type="InterPro" id="IPR011707">
    <property type="entry name" value="Cu-oxidase-like_N"/>
</dbReference>
<dbReference type="InterPro" id="IPR008972">
    <property type="entry name" value="Cupredoxin"/>
</dbReference>
<dbReference type="InterPro" id="IPR001117">
    <property type="entry name" value="Cu-oxidase_2nd"/>
</dbReference>
<organism evidence="5 6">
    <name type="scientific">Dillenia turbinata</name>
    <dbReference type="NCBI Taxonomy" id="194707"/>
    <lineage>
        <taxon>Eukaryota</taxon>
        <taxon>Viridiplantae</taxon>
        <taxon>Streptophyta</taxon>
        <taxon>Embryophyta</taxon>
        <taxon>Tracheophyta</taxon>
        <taxon>Spermatophyta</taxon>
        <taxon>Magnoliopsida</taxon>
        <taxon>eudicotyledons</taxon>
        <taxon>Gunneridae</taxon>
        <taxon>Pentapetalae</taxon>
        <taxon>Dilleniales</taxon>
        <taxon>Dilleniaceae</taxon>
        <taxon>Dillenia</taxon>
    </lineage>
</organism>
<keyword evidence="2" id="KW-0732">Signal</keyword>
<comment type="caution">
    <text evidence="5">The sequence shown here is derived from an EMBL/GenBank/DDBJ whole genome shotgun (WGS) entry which is preliminary data.</text>
</comment>
<sequence length="237" mass="26530">MRERKLHFSIILALFVLNGVNGDDPYRFFTWKITYGDIYPLGAKQQGILINGEFPGPHIDAVTNDNLIISVYNDLNEPFLISWNGLQQRRNSWQDGVFGTNCPIPPGKNFTYMLQAKDQIGTFFYFPSLAFHKAAGAFGSIRIWSRPLIPVPFPSPSGDFVVLAGDWFKRNHYELRKILDGGHNLPFPDGLLINGHGWNGNRFTVDQGLLKSGLYQTSFISTIIESCSNANLGSKGS</sequence>
<evidence type="ECO:0000259" key="4">
    <source>
        <dbReference type="Pfam" id="PF07732"/>
    </source>
</evidence>
<dbReference type="InterPro" id="IPR045087">
    <property type="entry name" value="Cu-oxidase_fam"/>
</dbReference>
<evidence type="ECO:0000259" key="3">
    <source>
        <dbReference type="Pfam" id="PF00394"/>
    </source>
</evidence>
<dbReference type="GO" id="GO:0016491">
    <property type="term" value="F:oxidoreductase activity"/>
    <property type="evidence" value="ECO:0007669"/>
    <property type="project" value="TreeGrafter"/>
</dbReference>
<dbReference type="PANTHER" id="PTHR11709:SF11">
    <property type="entry name" value="L-ASCORBATE OXIDASE HOMOLOG ISOFORM X1"/>
    <property type="match status" value="1"/>
</dbReference>
<dbReference type="Proteomes" id="UP001370490">
    <property type="component" value="Unassembled WGS sequence"/>
</dbReference>
<feature type="domain" description="Plastocyanin-like" evidence="4">
    <location>
        <begin position="33"/>
        <end position="146"/>
    </location>
</feature>
<reference evidence="5 6" key="1">
    <citation type="submission" date="2023-12" db="EMBL/GenBank/DDBJ databases">
        <title>A high-quality genome assembly for Dillenia turbinata (Dilleniales).</title>
        <authorList>
            <person name="Chanderbali A."/>
        </authorList>
    </citation>
    <scope>NUCLEOTIDE SEQUENCE [LARGE SCALE GENOMIC DNA]</scope>
    <source>
        <strain evidence="5">LSX21</strain>
        <tissue evidence="5">Leaf</tissue>
    </source>
</reference>
<dbReference type="Gene3D" id="2.60.40.420">
    <property type="entry name" value="Cupredoxins - blue copper proteins"/>
    <property type="match status" value="1"/>
</dbReference>
<dbReference type="Pfam" id="PF07732">
    <property type="entry name" value="Cu-oxidase_3"/>
    <property type="match status" value="1"/>
</dbReference>
<dbReference type="SUPFAM" id="SSF49503">
    <property type="entry name" value="Cupredoxins"/>
    <property type="match status" value="1"/>
</dbReference>
<dbReference type="PANTHER" id="PTHR11709">
    <property type="entry name" value="MULTI-COPPER OXIDASE"/>
    <property type="match status" value="1"/>
</dbReference>
<feature type="domain" description="Plastocyanin-like" evidence="3">
    <location>
        <begin position="159"/>
        <end position="204"/>
    </location>
</feature>
<dbReference type="AlphaFoldDB" id="A0AAN8YW51"/>
<evidence type="ECO:0000256" key="2">
    <source>
        <dbReference type="SAM" id="SignalP"/>
    </source>
</evidence>
<dbReference type="GO" id="GO:0005507">
    <property type="term" value="F:copper ion binding"/>
    <property type="evidence" value="ECO:0007669"/>
    <property type="project" value="InterPro"/>
</dbReference>
<comment type="similarity">
    <text evidence="1">Belongs to the multicopper oxidase family.</text>
</comment>
<protein>
    <submittedName>
        <fullName evidence="5">Multicopper oxidase, N-terminal</fullName>
    </submittedName>
</protein>